<dbReference type="EMBL" id="UINC01181064">
    <property type="protein sequence ID" value="SVD90565.1"/>
    <property type="molecule type" value="Genomic_DNA"/>
</dbReference>
<organism evidence="1">
    <name type="scientific">marine metagenome</name>
    <dbReference type="NCBI Taxonomy" id="408172"/>
    <lineage>
        <taxon>unclassified sequences</taxon>
        <taxon>metagenomes</taxon>
        <taxon>ecological metagenomes</taxon>
    </lineage>
</organism>
<feature type="non-terminal residue" evidence="1">
    <location>
        <position position="1"/>
    </location>
</feature>
<gene>
    <name evidence="1" type="ORF">METZ01_LOCUS443419</name>
</gene>
<evidence type="ECO:0000313" key="1">
    <source>
        <dbReference type="EMBL" id="SVD90565.1"/>
    </source>
</evidence>
<accession>A0A382Z657</accession>
<proteinExistence type="predicted"/>
<protein>
    <recommendedName>
        <fullName evidence="2">TonB-dependent receptor-like beta-barrel domain-containing protein</fullName>
    </recommendedName>
</protein>
<dbReference type="Gene3D" id="2.40.160.130">
    <property type="entry name" value="Capsule assembly protein Wzi"/>
    <property type="match status" value="1"/>
</dbReference>
<dbReference type="AlphaFoldDB" id="A0A382Z657"/>
<evidence type="ECO:0008006" key="2">
    <source>
        <dbReference type="Google" id="ProtNLM"/>
    </source>
</evidence>
<reference evidence="1" key="1">
    <citation type="submission" date="2018-05" db="EMBL/GenBank/DDBJ databases">
        <authorList>
            <person name="Lanie J.A."/>
            <person name="Ng W.-L."/>
            <person name="Kazmierczak K.M."/>
            <person name="Andrzejewski T.M."/>
            <person name="Davidsen T.M."/>
            <person name="Wayne K.J."/>
            <person name="Tettelin H."/>
            <person name="Glass J.I."/>
            <person name="Rusch D."/>
            <person name="Podicherti R."/>
            <person name="Tsui H.-C.T."/>
            <person name="Winkler M.E."/>
        </authorList>
    </citation>
    <scope>NUCLEOTIDE SEQUENCE</scope>
</reference>
<name>A0A382Z657_9ZZZZ</name>
<dbReference type="InterPro" id="IPR038636">
    <property type="entry name" value="Wzi_sf"/>
</dbReference>
<sequence>GISRYEMQYSDNRLIYSYRYSLSSIISNNFVIYSGADLYEMLYNKDNDKMPPEFKGGFPGSARDGIYGFDKAKAFDYSFGYLQYSSAIGNVIFSMEPLVWGNAIHPIILSNNVNPFSALIWGKKMGKSRFTFLHGSISGVSEDVLSSDNIDYAATYNVGNIDKYIVSHRWEIMLSNKIRGAFTEMLVYGGRDPELSYLVPTTLLWSVQHNTNNYDNIIWFVESEYFPFNGIKLYNTIMLDELTISEMFKDYMNNKWIIQ</sequence>
<feature type="non-terminal residue" evidence="1">
    <location>
        <position position="259"/>
    </location>
</feature>